<dbReference type="SMART" id="SM00389">
    <property type="entry name" value="HOX"/>
    <property type="match status" value="1"/>
</dbReference>
<dbReference type="PANTHER" id="PTHR46808:SF1">
    <property type="entry name" value="H2.0-LIKE HOMEOBOX PROTEIN"/>
    <property type="match status" value="1"/>
</dbReference>
<evidence type="ECO:0000256" key="5">
    <source>
        <dbReference type="ARBA" id="ARBA00038504"/>
    </source>
</evidence>
<dbReference type="PROSITE" id="PS50071">
    <property type="entry name" value="HOMEOBOX_2"/>
    <property type="match status" value="1"/>
</dbReference>
<keyword evidence="4 6" id="KW-0539">Nucleus</keyword>
<dbReference type="PRINTS" id="PR00024">
    <property type="entry name" value="HOMEOBOX"/>
</dbReference>
<dbReference type="InterPro" id="IPR020479">
    <property type="entry name" value="HD_metazoa"/>
</dbReference>
<evidence type="ECO:0000256" key="6">
    <source>
        <dbReference type="PROSITE-ProRule" id="PRU00108"/>
    </source>
</evidence>
<dbReference type="Proteomes" id="UP000694941">
    <property type="component" value="Unplaced"/>
</dbReference>
<feature type="region of interest" description="Disordered" evidence="8">
    <location>
        <begin position="35"/>
        <end position="55"/>
    </location>
</feature>
<name>A0ABM1T625_LIMPO</name>
<organism evidence="10 11">
    <name type="scientific">Limulus polyphemus</name>
    <name type="common">Atlantic horseshoe crab</name>
    <dbReference type="NCBI Taxonomy" id="6850"/>
    <lineage>
        <taxon>Eukaryota</taxon>
        <taxon>Metazoa</taxon>
        <taxon>Ecdysozoa</taxon>
        <taxon>Arthropoda</taxon>
        <taxon>Chelicerata</taxon>
        <taxon>Merostomata</taxon>
        <taxon>Xiphosura</taxon>
        <taxon>Limulidae</taxon>
        <taxon>Limulus</taxon>
    </lineage>
</organism>
<evidence type="ECO:0000256" key="1">
    <source>
        <dbReference type="ARBA" id="ARBA00004123"/>
    </source>
</evidence>
<evidence type="ECO:0000256" key="2">
    <source>
        <dbReference type="ARBA" id="ARBA00023125"/>
    </source>
</evidence>
<keyword evidence="2 6" id="KW-0238">DNA-binding</keyword>
<feature type="DNA-binding region" description="Homeobox" evidence="6">
    <location>
        <begin position="202"/>
        <end position="261"/>
    </location>
</feature>
<proteinExistence type="inferred from homology"/>
<feature type="compositionally biased region" description="Acidic residues" evidence="8">
    <location>
        <begin position="295"/>
        <end position="311"/>
    </location>
</feature>
<dbReference type="InterPro" id="IPR000047">
    <property type="entry name" value="HTH_motif"/>
</dbReference>
<dbReference type="InterPro" id="IPR001356">
    <property type="entry name" value="HD"/>
</dbReference>
<evidence type="ECO:0000256" key="3">
    <source>
        <dbReference type="ARBA" id="ARBA00023155"/>
    </source>
</evidence>
<dbReference type="RefSeq" id="XP_022251331.1">
    <property type="nucleotide sequence ID" value="XM_022395623.1"/>
</dbReference>
<dbReference type="InterPro" id="IPR052497">
    <property type="entry name" value="H2.0_Homeobox_TF"/>
</dbReference>
<dbReference type="PROSITE" id="PS00027">
    <property type="entry name" value="HOMEOBOX_1"/>
    <property type="match status" value="1"/>
</dbReference>
<dbReference type="SUPFAM" id="SSF46689">
    <property type="entry name" value="Homeodomain-like"/>
    <property type="match status" value="1"/>
</dbReference>
<feature type="region of interest" description="Disordered" evidence="8">
    <location>
        <begin position="261"/>
        <end position="311"/>
    </location>
</feature>
<evidence type="ECO:0000256" key="4">
    <source>
        <dbReference type="ARBA" id="ARBA00023242"/>
    </source>
</evidence>
<dbReference type="Gene3D" id="1.10.10.60">
    <property type="entry name" value="Homeodomain-like"/>
    <property type="match status" value="1"/>
</dbReference>
<protein>
    <submittedName>
        <fullName evidence="11">H2.0-like homeobox protein</fullName>
    </submittedName>
</protein>
<comment type="subcellular location">
    <subcellularLocation>
        <location evidence="1 6 7">Nucleus</location>
    </subcellularLocation>
</comment>
<evidence type="ECO:0000256" key="7">
    <source>
        <dbReference type="RuleBase" id="RU000682"/>
    </source>
</evidence>
<evidence type="ECO:0000259" key="9">
    <source>
        <dbReference type="PROSITE" id="PS50071"/>
    </source>
</evidence>
<dbReference type="CDD" id="cd00086">
    <property type="entry name" value="homeodomain"/>
    <property type="match status" value="1"/>
</dbReference>
<keyword evidence="10" id="KW-1185">Reference proteome</keyword>
<gene>
    <name evidence="11" type="primary">LOC106466780</name>
</gene>
<keyword evidence="3 6" id="KW-0371">Homeobox</keyword>
<dbReference type="PANTHER" id="PTHR46808">
    <property type="entry name" value="H2.0-LIKE HOMEOBOX PROTEIN"/>
    <property type="match status" value="1"/>
</dbReference>
<evidence type="ECO:0000313" key="10">
    <source>
        <dbReference type="Proteomes" id="UP000694941"/>
    </source>
</evidence>
<evidence type="ECO:0000256" key="8">
    <source>
        <dbReference type="SAM" id="MobiDB-lite"/>
    </source>
</evidence>
<dbReference type="InterPro" id="IPR009057">
    <property type="entry name" value="Homeodomain-like_sf"/>
</dbReference>
<feature type="domain" description="Homeobox" evidence="9">
    <location>
        <begin position="200"/>
        <end position="260"/>
    </location>
</feature>
<sequence>MFISSSYMLCHSSPTYPSLLPTTFYDRQCCATSGTTEREKKTPLSSTMTDRHSSRTVPLPRKATCVVLSRSSTPPSPQQVSSSVTSRDLKFGVDRILADGSPLQEEKGTSPTTTASPCDLCMRTTPSFSGYCLLPTCHGDNQNYDRVYPMVTTAIPTYPVPYISNLPGYTLYSQGSTLTSNLDTSPQALALNSQVSSGKRKRSWSRAVFSNLQRKGLEKRFVIQKYITKPDRRQLAATLGLTDAQVKVWFQNRRMKWRHSKEGREELAKLNQKSAKATERSENELVIKSGVDSDNTTEEENDNECTSEIGD</sequence>
<feature type="compositionally biased region" description="Basic and acidic residues" evidence="8">
    <location>
        <begin position="276"/>
        <end position="285"/>
    </location>
</feature>
<reference evidence="11" key="1">
    <citation type="submission" date="2025-08" db="UniProtKB">
        <authorList>
            <consortium name="RefSeq"/>
        </authorList>
    </citation>
    <scope>IDENTIFICATION</scope>
    <source>
        <tissue evidence="11">Muscle</tissue>
    </source>
</reference>
<dbReference type="InterPro" id="IPR017970">
    <property type="entry name" value="Homeobox_CS"/>
</dbReference>
<comment type="similarity">
    <text evidence="5">Belongs to the H2.0 homeobox family.</text>
</comment>
<dbReference type="PRINTS" id="PR00031">
    <property type="entry name" value="HTHREPRESSR"/>
</dbReference>
<dbReference type="GeneID" id="106466780"/>
<accession>A0ABM1T625</accession>
<dbReference type="Pfam" id="PF00046">
    <property type="entry name" value="Homeodomain"/>
    <property type="match status" value="1"/>
</dbReference>
<evidence type="ECO:0000313" key="11">
    <source>
        <dbReference type="RefSeq" id="XP_022251331.1"/>
    </source>
</evidence>